<dbReference type="EMBL" id="QBKA01000002">
    <property type="protein sequence ID" value="RDC59192.1"/>
    <property type="molecule type" value="Genomic_DNA"/>
</dbReference>
<evidence type="ECO:0000256" key="3">
    <source>
        <dbReference type="ARBA" id="ARBA00022692"/>
    </source>
</evidence>
<feature type="transmembrane region" description="Helical" evidence="6">
    <location>
        <begin position="124"/>
        <end position="141"/>
    </location>
</feature>
<keyword evidence="3 6" id="KW-0812">Transmembrane</keyword>
<dbReference type="RefSeq" id="WP_115365591.1">
    <property type="nucleotide sequence ID" value="NZ_QBKA01000002.1"/>
</dbReference>
<evidence type="ECO:0000256" key="5">
    <source>
        <dbReference type="ARBA" id="ARBA00023136"/>
    </source>
</evidence>
<evidence type="ECO:0000259" key="7">
    <source>
        <dbReference type="Pfam" id="PF00892"/>
    </source>
</evidence>
<dbReference type="PANTHER" id="PTHR32322:SF2">
    <property type="entry name" value="EAMA DOMAIN-CONTAINING PROTEIN"/>
    <property type="match status" value="1"/>
</dbReference>
<evidence type="ECO:0000313" key="8">
    <source>
        <dbReference type="EMBL" id="RDC59192.1"/>
    </source>
</evidence>
<reference evidence="8 9" key="1">
    <citation type="submission" date="2018-04" db="EMBL/GenBank/DDBJ databases">
        <title>Altererythrobacter sp. HME9302 genome sequencing and assembly.</title>
        <authorList>
            <person name="Kang H."/>
            <person name="Kim H."/>
            <person name="Joh K."/>
        </authorList>
    </citation>
    <scope>NUCLEOTIDE SEQUENCE [LARGE SCALE GENOMIC DNA]</scope>
    <source>
        <strain evidence="8 9">HME9302</strain>
    </source>
</reference>
<gene>
    <name evidence="8" type="ORF">HME9302_00377</name>
</gene>
<feature type="transmembrane region" description="Helical" evidence="6">
    <location>
        <begin position="291"/>
        <end position="310"/>
    </location>
</feature>
<proteinExistence type="inferred from homology"/>
<comment type="subcellular location">
    <subcellularLocation>
        <location evidence="1">Membrane</location>
        <topology evidence="1">Multi-pass membrane protein</topology>
    </subcellularLocation>
</comment>
<accession>A0A369Q3V9</accession>
<feature type="transmembrane region" description="Helical" evidence="6">
    <location>
        <begin position="93"/>
        <end position="112"/>
    </location>
</feature>
<sequence>MFYGGYGRYVGNAITSAKNEGPSTSQPKLRGWLLLAALLGGNIALALGPWSVRLAESGPVSAGFWRLFLALPFLALIARASGQKLSGIPRRTLALVALGSVAFALDLASWHIGIERTRLGNATLFGNAGSIVLLFWGFILARSLPRGGEWLAIGCALAGAGILMGRSAEISTDTLVGDLFCLTAGLLYAVYLVTLQDARASIGGWSLLVWVCIFGSPVLLTVALIAGEPVWPGNTLEAWTPLVALFVLSQLIGQGLLVFAMRHFPPLVIGLALLTQPAVAALYGYGVFGEGLSVVDIVGMVLLGGALVLAKGTERKSALPPRP</sequence>
<dbReference type="GO" id="GO:0016020">
    <property type="term" value="C:membrane"/>
    <property type="evidence" value="ECO:0007669"/>
    <property type="project" value="UniProtKB-SubCell"/>
</dbReference>
<feature type="transmembrane region" description="Helical" evidence="6">
    <location>
        <begin position="174"/>
        <end position="195"/>
    </location>
</feature>
<dbReference type="Pfam" id="PF00892">
    <property type="entry name" value="EamA"/>
    <property type="match status" value="2"/>
</dbReference>
<dbReference type="InterPro" id="IPR000620">
    <property type="entry name" value="EamA_dom"/>
</dbReference>
<feature type="domain" description="EamA" evidence="7">
    <location>
        <begin position="38"/>
        <end position="163"/>
    </location>
</feature>
<keyword evidence="9" id="KW-1185">Reference proteome</keyword>
<dbReference type="SUPFAM" id="SSF103481">
    <property type="entry name" value="Multidrug resistance efflux transporter EmrE"/>
    <property type="match status" value="2"/>
</dbReference>
<protein>
    <submittedName>
        <fullName evidence="8">Putative transporter</fullName>
    </submittedName>
</protein>
<name>A0A369Q3V9_9SPHN</name>
<evidence type="ECO:0000256" key="1">
    <source>
        <dbReference type="ARBA" id="ARBA00004141"/>
    </source>
</evidence>
<evidence type="ECO:0000313" key="9">
    <source>
        <dbReference type="Proteomes" id="UP000253727"/>
    </source>
</evidence>
<organism evidence="8 9">
    <name type="scientific">Alteripontixanthobacter maritimus</name>
    <dbReference type="NCBI Taxonomy" id="2161824"/>
    <lineage>
        <taxon>Bacteria</taxon>
        <taxon>Pseudomonadati</taxon>
        <taxon>Pseudomonadota</taxon>
        <taxon>Alphaproteobacteria</taxon>
        <taxon>Sphingomonadales</taxon>
        <taxon>Erythrobacteraceae</taxon>
        <taxon>Alteripontixanthobacter</taxon>
    </lineage>
</organism>
<evidence type="ECO:0000256" key="4">
    <source>
        <dbReference type="ARBA" id="ARBA00022989"/>
    </source>
</evidence>
<keyword evidence="5 6" id="KW-0472">Membrane</keyword>
<feature type="transmembrane region" description="Helical" evidence="6">
    <location>
        <begin position="32"/>
        <end position="52"/>
    </location>
</feature>
<feature type="transmembrane region" description="Helical" evidence="6">
    <location>
        <begin position="207"/>
        <end position="226"/>
    </location>
</feature>
<comment type="similarity">
    <text evidence="2">Belongs to the EamA transporter family.</text>
</comment>
<dbReference type="OrthoDB" id="8770617at2"/>
<dbReference type="PANTHER" id="PTHR32322">
    <property type="entry name" value="INNER MEMBRANE TRANSPORTER"/>
    <property type="match status" value="1"/>
</dbReference>
<feature type="transmembrane region" description="Helical" evidence="6">
    <location>
        <begin position="64"/>
        <end position="81"/>
    </location>
</feature>
<evidence type="ECO:0000256" key="6">
    <source>
        <dbReference type="SAM" id="Phobius"/>
    </source>
</evidence>
<dbReference type="Proteomes" id="UP000253727">
    <property type="component" value="Unassembled WGS sequence"/>
</dbReference>
<evidence type="ECO:0000256" key="2">
    <source>
        <dbReference type="ARBA" id="ARBA00007362"/>
    </source>
</evidence>
<dbReference type="InterPro" id="IPR050638">
    <property type="entry name" value="AA-Vitamin_Transporters"/>
</dbReference>
<feature type="transmembrane region" description="Helical" evidence="6">
    <location>
        <begin position="267"/>
        <end position="285"/>
    </location>
</feature>
<feature type="domain" description="EamA" evidence="7">
    <location>
        <begin position="176"/>
        <end position="309"/>
    </location>
</feature>
<feature type="transmembrane region" description="Helical" evidence="6">
    <location>
        <begin position="150"/>
        <end position="168"/>
    </location>
</feature>
<feature type="transmembrane region" description="Helical" evidence="6">
    <location>
        <begin position="238"/>
        <end position="260"/>
    </location>
</feature>
<dbReference type="InterPro" id="IPR037185">
    <property type="entry name" value="EmrE-like"/>
</dbReference>
<keyword evidence="4 6" id="KW-1133">Transmembrane helix</keyword>
<comment type="caution">
    <text evidence="8">The sequence shown here is derived from an EMBL/GenBank/DDBJ whole genome shotgun (WGS) entry which is preliminary data.</text>
</comment>
<dbReference type="AlphaFoldDB" id="A0A369Q3V9"/>